<evidence type="ECO:0000313" key="7">
    <source>
        <dbReference type="Proteomes" id="UP001242045"/>
    </source>
</evidence>
<sequence length="299" mass="32970">MDLRDLQYFEVIAELEHLGRAAERLHRTQPALTSCVRRLEEACGAALFEKTGRGIALTTAGHALLKWAQRTRFDVESARREIGDIGRGLKGTISVGIVPTAAQFLLPPAARELMAEAPGITLRTTVGLGDILTPLLRAGDIDLMVGTEGIKEPGFTSQFLAEDLIVVAANSTHEIFGKPKPTLKDLRGYRWVLQPPGAPTRDWLDQTFDRHHQPRPIVQVESTMLLMLPSLINETGLLSFISRLHLQEGRSGAALREVQIKNTTMRRRMVVTYRESGYVSPAAQRLIGLLAKNATTRPG</sequence>
<dbReference type="InterPro" id="IPR005119">
    <property type="entry name" value="LysR_subst-bd"/>
</dbReference>
<gene>
    <name evidence="6" type="ORF">J2W31_005926</name>
</gene>
<dbReference type="AlphaFoldDB" id="A0AAW8D2J0"/>
<evidence type="ECO:0000256" key="2">
    <source>
        <dbReference type="ARBA" id="ARBA00023015"/>
    </source>
</evidence>
<dbReference type="CDD" id="cd08435">
    <property type="entry name" value="PBP2_GbpR"/>
    <property type="match status" value="1"/>
</dbReference>
<dbReference type="EMBL" id="JAUSRD010000021">
    <property type="protein sequence ID" value="MDP9896785.1"/>
    <property type="molecule type" value="Genomic_DNA"/>
</dbReference>
<dbReference type="Gene3D" id="1.10.10.10">
    <property type="entry name" value="Winged helix-like DNA-binding domain superfamily/Winged helix DNA-binding domain"/>
    <property type="match status" value="1"/>
</dbReference>
<dbReference type="InterPro" id="IPR036390">
    <property type="entry name" value="WH_DNA-bd_sf"/>
</dbReference>
<dbReference type="GO" id="GO:0005829">
    <property type="term" value="C:cytosol"/>
    <property type="evidence" value="ECO:0007669"/>
    <property type="project" value="TreeGrafter"/>
</dbReference>
<evidence type="ECO:0000256" key="1">
    <source>
        <dbReference type="ARBA" id="ARBA00009437"/>
    </source>
</evidence>
<dbReference type="PRINTS" id="PR00039">
    <property type="entry name" value="HTHLYSR"/>
</dbReference>
<evidence type="ECO:0000256" key="3">
    <source>
        <dbReference type="ARBA" id="ARBA00023125"/>
    </source>
</evidence>
<keyword evidence="2" id="KW-0805">Transcription regulation</keyword>
<dbReference type="RefSeq" id="WP_307601678.1">
    <property type="nucleotide sequence ID" value="NZ_JAUSRD010000021.1"/>
</dbReference>
<dbReference type="Gene3D" id="3.40.190.290">
    <property type="match status" value="1"/>
</dbReference>
<organism evidence="6 7">
    <name type="scientific">Variovorax boronicumulans</name>
    <dbReference type="NCBI Taxonomy" id="436515"/>
    <lineage>
        <taxon>Bacteria</taxon>
        <taxon>Pseudomonadati</taxon>
        <taxon>Pseudomonadota</taxon>
        <taxon>Betaproteobacteria</taxon>
        <taxon>Burkholderiales</taxon>
        <taxon>Comamonadaceae</taxon>
        <taxon>Variovorax</taxon>
    </lineage>
</organism>
<evidence type="ECO:0000256" key="4">
    <source>
        <dbReference type="ARBA" id="ARBA00023163"/>
    </source>
</evidence>
<dbReference type="InterPro" id="IPR000847">
    <property type="entry name" value="LysR_HTH_N"/>
</dbReference>
<dbReference type="GO" id="GO:0003677">
    <property type="term" value="F:DNA binding"/>
    <property type="evidence" value="ECO:0007669"/>
    <property type="project" value="UniProtKB-KW"/>
</dbReference>
<comment type="caution">
    <text evidence="6">The sequence shown here is derived from an EMBL/GenBank/DDBJ whole genome shotgun (WGS) entry which is preliminary data.</text>
</comment>
<dbReference type="InterPro" id="IPR050950">
    <property type="entry name" value="HTH-type_LysR_regulators"/>
</dbReference>
<dbReference type="PANTHER" id="PTHR30419">
    <property type="entry name" value="HTH-TYPE TRANSCRIPTIONAL REGULATOR YBHD"/>
    <property type="match status" value="1"/>
</dbReference>
<dbReference type="InterPro" id="IPR036388">
    <property type="entry name" value="WH-like_DNA-bd_sf"/>
</dbReference>
<dbReference type="SUPFAM" id="SSF46785">
    <property type="entry name" value="Winged helix' DNA-binding domain"/>
    <property type="match status" value="1"/>
</dbReference>
<dbReference type="PROSITE" id="PS50931">
    <property type="entry name" value="HTH_LYSR"/>
    <property type="match status" value="1"/>
</dbReference>
<dbReference type="InterPro" id="IPR037405">
    <property type="entry name" value="GbpR_PBP2"/>
</dbReference>
<dbReference type="SUPFAM" id="SSF53850">
    <property type="entry name" value="Periplasmic binding protein-like II"/>
    <property type="match status" value="1"/>
</dbReference>
<dbReference type="Pfam" id="PF03466">
    <property type="entry name" value="LysR_substrate"/>
    <property type="match status" value="1"/>
</dbReference>
<dbReference type="Pfam" id="PF00126">
    <property type="entry name" value="HTH_1"/>
    <property type="match status" value="1"/>
</dbReference>
<accession>A0AAW8D2J0</accession>
<protein>
    <submittedName>
        <fullName evidence="6">DNA-binding transcriptional LysR family regulator</fullName>
    </submittedName>
</protein>
<dbReference type="FunFam" id="1.10.10.10:FF:000001">
    <property type="entry name" value="LysR family transcriptional regulator"/>
    <property type="match status" value="1"/>
</dbReference>
<evidence type="ECO:0000259" key="5">
    <source>
        <dbReference type="PROSITE" id="PS50931"/>
    </source>
</evidence>
<name>A0AAW8D2J0_9BURK</name>
<feature type="domain" description="HTH lysR-type" evidence="5">
    <location>
        <begin position="1"/>
        <end position="58"/>
    </location>
</feature>
<proteinExistence type="inferred from homology"/>
<keyword evidence="4" id="KW-0804">Transcription</keyword>
<dbReference type="GO" id="GO:0003700">
    <property type="term" value="F:DNA-binding transcription factor activity"/>
    <property type="evidence" value="ECO:0007669"/>
    <property type="project" value="InterPro"/>
</dbReference>
<evidence type="ECO:0000313" key="6">
    <source>
        <dbReference type="EMBL" id="MDP9896785.1"/>
    </source>
</evidence>
<comment type="similarity">
    <text evidence="1">Belongs to the LysR transcriptional regulatory family.</text>
</comment>
<dbReference type="Proteomes" id="UP001242045">
    <property type="component" value="Unassembled WGS sequence"/>
</dbReference>
<reference evidence="6" key="1">
    <citation type="submission" date="2023-07" db="EMBL/GenBank/DDBJ databases">
        <title>Sorghum-associated microbial communities from plants grown in Nebraska, USA.</title>
        <authorList>
            <person name="Schachtman D."/>
        </authorList>
    </citation>
    <scope>NUCLEOTIDE SEQUENCE</scope>
    <source>
        <strain evidence="6">DS3754</strain>
    </source>
</reference>
<keyword evidence="3 6" id="KW-0238">DNA-binding</keyword>